<dbReference type="AlphaFoldDB" id="A0A0E1W3D4"/>
<sequence length="102" mass="10482">MAGIAAGVAVRGRPAIRRPSAWRARAGRSRRRRAGERAVAGVQGPRAAAAAAAMAMAMAANDVARRRTDADRRGHAGASPRAPVVDPVRSRMPAAATVPPLA</sequence>
<accession>A0A0E1W3D4</accession>
<feature type="region of interest" description="Disordered" evidence="1">
    <location>
        <begin position="20"/>
        <end position="41"/>
    </location>
</feature>
<gene>
    <name evidence="2" type="ORF">BURPS1710A_2603</name>
</gene>
<protein>
    <submittedName>
        <fullName evidence="2">Uncharacterized protein</fullName>
    </submittedName>
</protein>
<proteinExistence type="predicted"/>
<dbReference type="RefSeq" id="WP_004527096.1">
    <property type="nucleotide sequence ID" value="NZ_CM000832.1"/>
</dbReference>
<name>A0A0E1W3D4_BURPE</name>
<evidence type="ECO:0000256" key="1">
    <source>
        <dbReference type="SAM" id="MobiDB-lite"/>
    </source>
</evidence>
<feature type="compositionally biased region" description="Basic residues" evidence="1">
    <location>
        <begin position="25"/>
        <end position="34"/>
    </location>
</feature>
<organism evidence="2">
    <name type="scientific">Burkholderia pseudomallei 1710a</name>
    <dbReference type="NCBI Taxonomy" id="320371"/>
    <lineage>
        <taxon>Bacteria</taxon>
        <taxon>Pseudomonadati</taxon>
        <taxon>Pseudomonadota</taxon>
        <taxon>Betaproteobacteria</taxon>
        <taxon>Burkholderiales</taxon>
        <taxon>Burkholderiaceae</taxon>
        <taxon>Burkholderia</taxon>
        <taxon>pseudomallei group</taxon>
    </lineage>
</organism>
<dbReference type="HOGENOM" id="CLU_2338312_0_0_4"/>
<dbReference type="Proteomes" id="UP000001812">
    <property type="component" value="Chromosome I"/>
</dbReference>
<dbReference type="EMBL" id="CM000832">
    <property type="protein sequence ID" value="EET07648.1"/>
    <property type="molecule type" value="Genomic_DNA"/>
</dbReference>
<evidence type="ECO:0000313" key="2">
    <source>
        <dbReference type="EMBL" id="EET07648.1"/>
    </source>
</evidence>
<feature type="compositionally biased region" description="Basic and acidic residues" evidence="1">
    <location>
        <begin position="64"/>
        <end position="74"/>
    </location>
</feature>
<feature type="region of interest" description="Disordered" evidence="1">
    <location>
        <begin position="64"/>
        <end position="102"/>
    </location>
</feature>
<reference evidence="2" key="1">
    <citation type="submission" date="2009-05" db="EMBL/GenBank/DDBJ databases">
        <authorList>
            <person name="Harkins D.M."/>
            <person name="DeShazer D."/>
            <person name="Woods D.E."/>
            <person name="Brinkac L.M."/>
            <person name="Brown K.A."/>
            <person name="Hung G.C."/>
            <person name="Tuanyok A."/>
            <person name="Zhang B."/>
            <person name="Nierman W.C."/>
        </authorList>
    </citation>
    <scope>NUCLEOTIDE SEQUENCE [LARGE SCALE GENOMIC DNA]</scope>
    <source>
        <strain evidence="2">1710a</strain>
    </source>
</reference>